<gene>
    <name evidence="2" type="ORF">SAMN05444158_0657</name>
</gene>
<dbReference type="RefSeq" id="WP_100382436.1">
    <property type="nucleotide sequence ID" value="NZ_LT629750.1"/>
</dbReference>
<keyword evidence="1" id="KW-0732">Signal</keyword>
<dbReference type="SUPFAM" id="SSF55961">
    <property type="entry name" value="Bet v1-like"/>
    <property type="match status" value="1"/>
</dbReference>
<accession>A0A1H1NJL4</accession>
<dbReference type="AlphaFoldDB" id="A0A1H1NJL4"/>
<dbReference type="PANTHER" id="PTHR39332">
    <property type="entry name" value="BLL4707 PROTEIN"/>
    <property type="match status" value="1"/>
</dbReference>
<sequence length="153" mass="16083">MRYTALAAIAVLGISTASAFALDSNVTMTSSMSTDALWKKVGDFCGIAAWHPAIEKCVLSADGKQRTLSLKGGGTIVEALENWDNANRSYTYTILSSPLPVANYHSTISVAGDPKGSALKWMGTYDAKDASDADAKKVIDGIYESGAKVLTGI</sequence>
<evidence type="ECO:0000256" key="1">
    <source>
        <dbReference type="SAM" id="SignalP"/>
    </source>
</evidence>
<feature type="chain" id="PRO_5009255600" evidence="1">
    <location>
        <begin position="22"/>
        <end position="153"/>
    </location>
</feature>
<name>A0A1H1NJL4_9BRAD</name>
<dbReference type="InterPro" id="IPR023393">
    <property type="entry name" value="START-like_dom_sf"/>
</dbReference>
<dbReference type="Proteomes" id="UP000243904">
    <property type="component" value="Chromosome I"/>
</dbReference>
<dbReference type="Gene3D" id="3.30.530.20">
    <property type="match status" value="1"/>
</dbReference>
<reference evidence="3" key="1">
    <citation type="submission" date="2016-10" db="EMBL/GenBank/DDBJ databases">
        <authorList>
            <person name="Varghese N."/>
            <person name="Submissions S."/>
        </authorList>
    </citation>
    <scope>NUCLEOTIDE SEQUENCE [LARGE SCALE GENOMIC DNA]</scope>
    <source>
        <strain evidence="3">GAS369</strain>
    </source>
</reference>
<feature type="signal peptide" evidence="1">
    <location>
        <begin position="1"/>
        <end position="21"/>
    </location>
</feature>
<dbReference type="Pfam" id="PF10604">
    <property type="entry name" value="Polyketide_cyc2"/>
    <property type="match status" value="1"/>
</dbReference>
<protein>
    <submittedName>
        <fullName evidence="2">Polyketide cyclase / dehydrase and lipid transport</fullName>
    </submittedName>
</protein>
<dbReference type="InterPro" id="IPR019587">
    <property type="entry name" value="Polyketide_cyclase/dehydratase"/>
</dbReference>
<evidence type="ECO:0000313" key="2">
    <source>
        <dbReference type="EMBL" id="SDR99261.1"/>
    </source>
</evidence>
<dbReference type="EMBL" id="LT629750">
    <property type="protein sequence ID" value="SDR99261.1"/>
    <property type="molecule type" value="Genomic_DNA"/>
</dbReference>
<keyword evidence="3" id="KW-1185">Reference proteome</keyword>
<proteinExistence type="predicted"/>
<organism evidence="2 3">
    <name type="scientific">Bradyrhizobium canariense</name>
    <dbReference type="NCBI Taxonomy" id="255045"/>
    <lineage>
        <taxon>Bacteria</taxon>
        <taxon>Pseudomonadati</taxon>
        <taxon>Pseudomonadota</taxon>
        <taxon>Alphaproteobacteria</taxon>
        <taxon>Hyphomicrobiales</taxon>
        <taxon>Nitrobacteraceae</taxon>
        <taxon>Bradyrhizobium</taxon>
    </lineage>
</organism>
<dbReference type="CDD" id="cd07821">
    <property type="entry name" value="PYR_PYL_RCAR_like"/>
    <property type="match status" value="1"/>
</dbReference>
<evidence type="ECO:0000313" key="3">
    <source>
        <dbReference type="Proteomes" id="UP000243904"/>
    </source>
</evidence>
<dbReference type="PANTHER" id="PTHR39332:SF7">
    <property type="entry name" value="SRPBCC FAMILY PROTEIN"/>
    <property type="match status" value="1"/>
</dbReference>